<organism evidence="2 3">
    <name type="scientific">Cloacimonas acidaminovorans (strain Evry)</name>
    <dbReference type="NCBI Taxonomy" id="459349"/>
    <lineage>
        <taxon>Bacteria</taxon>
        <taxon>Pseudomonadati</taxon>
        <taxon>Candidatus Cloacimonadota</taxon>
        <taxon>Candidatus Cloacimonadia</taxon>
        <taxon>Candidatus Cloacimonadales</taxon>
        <taxon>Candidatus Cloacimonadaceae</taxon>
        <taxon>Candidatus Cloacimonas</taxon>
    </lineage>
</organism>
<dbReference type="KEGG" id="caci:CLOAM0228"/>
<keyword evidence="3" id="KW-1185">Reference proteome</keyword>
<name>B0VF84_CLOAI</name>
<dbReference type="HOGENOM" id="CLU_086570_1_0_0"/>
<dbReference type="AlphaFoldDB" id="B0VF84"/>
<evidence type="ECO:0000256" key="1">
    <source>
        <dbReference type="SAM" id="MobiDB-lite"/>
    </source>
</evidence>
<dbReference type="Pfam" id="PF11363">
    <property type="entry name" value="DUF3164"/>
    <property type="match status" value="1"/>
</dbReference>
<gene>
    <name evidence="2" type="ordered locus">CLOAM0228</name>
</gene>
<feature type="compositionally biased region" description="Basic residues" evidence="1">
    <location>
        <begin position="1"/>
        <end position="12"/>
    </location>
</feature>
<protein>
    <recommendedName>
        <fullName evidence="4">Sulfate transporter</fullName>
    </recommendedName>
</protein>
<accession>B0VF84</accession>
<evidence type="ECO:0000313" key="2">
    <source>
        <dbReference type="EMBL" id="CAO80136.1"/>
    </source>
</evidence>
<dbReference type="EMBL" id="CU466930">
    <property type="protein sequence ID" value="CAO80136.1"/>
    <property type="molecule type" value="Genomic_DNA"/>
</dbReference>
<feature type="region of interest" description="Disordered" evidence="1">
    <location>
        <begin position="1"/>
        <end position="31"/>
    </location>
</feature>
<dbReference type="eggNOG" id="ENOG502ZBJ1">
    <property type="taxonomic scope" value="Bacteria"/>
</dbReference>
<dbReference type="Proteomes" id="UP000002019">
    <property type="component" value="Chromosome"/>
</dbReference>
<dbReference type="InterPro" id="IPR021505">
    <property type="entry name" value="Phage_B3_Orf6"/>
</dbReference>
<reference evidence="2 3" key="1">
    <citation type="journal article" date="2008" name="J. Bacteriol.">
        <title>'Candidatus Cloacamonas acidaminovorans': genome sequence reconstruction provides a first glimpse of a new bacterial division.</title>
        <authorList>
            <person name="Pelletier E."/>
            <person name="Kreimeyer A."/>
            <person name="Bocs S."/>
            <person name="Rouy Z."/>
            <person name="Gyapay G."/>
            <person name="Chouari R."/>
            <person name="Riviere D."/>
            <person name="Ganesan A."/>
            <person name="Daegelen P."/>
            <person name="Sghir A."/>
            <person name="Cohen G.N."/>
            <person name="Medigue C."/>
            <person name="Weissenbach J."/>
            <person name="Le Paslier D."/>
        </authorList>
    </citation>
    <scope>NUCLEOTIDE SEQUENCE [LARGE SCALE GENOMIC DNA]</scope>
    <source>
        <strain evidence="3">Evry</strain>
    </source>
</reference>
<evidence type="ECO:0000313" key="3">
    <source>
        <dbReference type="Proteomes" id="UP000002019"/>
    </source>
</evidence>
<evidence type="ECO:0008006" key="4">
    <source>
        <dbReference type="Google" id="ProtNLM"/>
    </source>
</evidence>
<dbReference type="STRING" id="459349.CLOAM0228"/>
<proteinExistence type="predicted"/>
<sequence>MKRKPKIQPRRRYLMDTPKTPRAKKPIPTRVDANGQSIPVSIIRPEILKQDAIVTKTINRAIKLHDRIVADKNQFFEDVELYLQQVAEKNGLDWKGNAVLNSFDGKYRVEIRFKERIQFGIELQLAKQKIDECIKAWSADSNVNLRAIISEAFQVDKKGEIAKYRILRLRRYNIKDQTWKEAMELIDQAIQVVATKQYINFYERDESGKFCQIILNFPSL</sequence>